<name>A0ABS8TA63_DATST</name>
<organism evidence="2 3">
    <name type="scientific">Datura stramonium</name>
    <name type="common">Jimsonweed</name>
    <name type="synonym">Common thornapple</name>
    <dbReference type="NCBI Taxonomy" id="4076"/>
    <lineage>
        <taxon>Eukaryota</taxon>
        <taxon>Viridiplantae</taxon>
        <taxon>Streptophyta</taxon>
        <taxon>Embryophyta</taxon>
        <taxon>Tracheophyta</taxon>
        <taxon>Spermatophyta</taxon>
        <taxon>Magnoliopsida</taxon>
        <taxon>eudicotyledons</taxon>
        <taxon>Gunneridae</taxon>
        <taxon>Pentapetalae</taxon>
        <taxon>asterids</taxon>
        <taxon>lamiids</taxon>
        <taxon>Solanales</taxon>
        <taxon>Solanaceae</taxon>
        <taxon>Solanoideae</taxon>
        <taxon>Datureae</taxon>
        <taxon>Datura</taxon>
    </lineage>
</organism>
<feature type="region of interest" description="Disordered" evidence="1">
    <location>
        <begin position="1"/>
        <end position="33"/>
    </location>
</feature>
<protein>
    <submittedName>
        <fullName evidence="2">Uncharacterized protein</fullName>
    </submittedName>
</protein>
<evidence type="ECO:0000313" key="2">
    <source>
        <dbReference type="EMBL" id="MCD7468307.1"/>
    </source>
</evidence>
<evidence type="ECO:0000256" key="1">
    <source>
        <dbReference type="SAM" id="MobiDB-lite"/>
    </source>
</evidence>
<proteinExistence type="predicted"/>
<feature type="compositionally biased region" description="Polar residues" evidence="1">
    <location>
        <begin position="19"/>
        <end position="33"/>
    </location>
</feature>
<keyword evidence="3" id="KW-1185">Reference proteome</keyword>
<sequence>MSAMVTDENNCQMGRLEETNSSMQKSPISSTQNNSNLILTVEPPLAISGDGGVATGNGKITNWSGDLCTIPLAMQYHMKLQLAIRDMIVDPNIWVEEHSTAGPTIEHQNDKFSNASAKLPVMKDNRE</sequence>
<reference evidence="2 3" key="1">
    <citation type="journal article" date="2021" name="BMC Genomics">
        <title>Datura genome reveals duplications of psychoactive alkaloid biosynthetic genes and high mutation rate following tissue culture.</title>
        <authorList>
            <person name="Rajewski A."/>
            <person name="Carter-House D."/>
            <person name="Stajich J."/>
            <person name="Litt A."/>
        </authorList>
    </citation>
    <scope>NUCLEOTIDE SEQUENCE [LARGE SCALE GENOMIC DNA]</scope>
    <source>
        <strain evidence="2">AR-01</strain>
    </source>
</reference>
<feature type="region of interest" description="Disordered" evidence="1">
    <location>
        <begin position="100"/>
        <end position="127"/>
    </location>
</feature>
<dbReference type="Proteomes" id="UP000823775">
    <property type="component" value="Unassembled WGS sequence"/>
</dbReference>
<dbReference type="EMBL" id="JACEIK010001321">
    <property type="protein sequence ID" value="MCD7468307.1"/>
    <property type="molecule type" value="Genomic_DNA"/>
</dbReference>
<comment type="caution">
    <text evidence="2">The sequence shown here is derived from an EMBL/GenBank/DDBJ whole genome shotgun (WGS) entry which is preliminary data.</text>
</comment>
<gene>
    <name evidence="2" type="ORF">HAX54_006377</name>
</gene>
<accession>A0ABS8TA63</accession>
<feature type="non-terminal residue" evidence="2">
    <location>
        <position position="127"/>
    </location>
</feature>
<evidence type="ECO:0000313" key="3">
    <source>
        <dbReference type="Proteomes" id="UP000823775"/>
    </source>
</evidence>